<gene>
    <name evidence="1" type="ORF">GXY80_05145</name>
</gene>
<dbReference type="Proteomes" id="UP000777265">
    <property type="component" value="Unassembled WGS sequence"/>
</dbReference>
<dbReference type="AlphaFoldDB" id="A0A971M3X0"/>
<protein>
    <submittedName>
        <fullName evidence="1">Addiction module toxin RelE</fullName>
    </submittedName>
</protein>
<name>A0A971M3X0_9BACT</name>
<dbReference type="EMBL" id="JAAYEE010000087">
    <property type="protein sequence ID" value="NLW34854.1"/>
    <property type="molecule type" value="Genomic_DNA"/>
</dbReference>
<comment type="caution">
    <text evidence="1">The sequence shown here is derived from an EMBL/GenBank/DDBJ whole genome shotgun (WGS) entry which is preliminary data.</text>
</comment>
<accession>A0A971M3X0</accession>
<evidence type="ECO:0000313" key="1">
    <source>
        <dbReference type="EMBL" id="NLW34854.1"/>
    </source>
</evidence>
<reference evidence="1" key="2">
    <citation type="submission" date="2020-01" db="EMBL/GenBank/DDBJ databases">
        <authorList>
            <person name="Campanaro S."/>
        </authorList>
    </citation>
    <scope>NUCLEOTIDE SEQUENCE</scope>
    <source>
        <strain evidence="1">AS06rmzACSIP_7</strain>
    </source>
</reference>
<feature type="non-terminal residue" evidence="1">
    <location>
        <position position="1"/>
    </location>
</feature>
<dbReference type="InterPro" id="IPR009241">
    <property type="entry name" value="HigB-like"/>
</dbReference>
<organism evidence="1 2">
    <name type="scientific">Syntrophorhabdus aromaticivorans</name>
    <dbReference type="NCBI Taxonomy" id="328301"/>
    <lineage>
        <taxon>Bacteria</taxon>
        <taxon>Pseudomonadati</taxon>
        <taxon>Thermodesulfobacteriota</taxon>
        <taxon>Syntrophorhabdia</taxon>
        <taxon>Syntrophorhabdales</taxon>
        <taxon>Syntrophorhabdaceae</taxon>
        <taxon>Syntrophorhabdus</taxon>
    </lineage>
</organism>
<evidence type="ECO:0000313" key="2">
    <source>
        <dbReference type="Proteomes" id="UP000777265"/>
    </source>
</evidence>
<dbReference type="Pfam" id="PF05973">
    <property type="entry name" value="Gp49"/>
    <property type="match status" value="1"/>
</dbReference>
<reference evidence="1" key="1">
    <citation type="journal article" date="2020" name="Biotechnol. Biofuels">
        <title>New insights from the biogas microbiome by comprehensive genome-resolved metagenomics of nearly 1600 species originating from multiple anaerobic digesters.</title>
        <authorList>
            <person name="Campanaro S."/>
            <person name="Treu L."/>
            <person name="Rodriguez-R L.M."/>
            <person name="Kovalovszki A."/>
            <person name="Ziels R.M."/>
            <person name="Maus I."/>
            <person name="Zhu X."/>
            <person name="Kougias P.G."/>
            <person name="Basile A."/>
            <person name="Luo G."/>
            <person name="Schluter A."/>
            <person name="Konstantinidis K.T."/>
            <person name="Angelidaki I."/>
        </authorList>
    </citation>
    <scope>NUCLEOTIDE SEQUENCE</scope>
    <source>
        <strain evidence="1">AS06rmzACSIP_7</strain>
    </source>
</reference>
<sequence length="95" mass="10903">SVDVYVLLLEERGIALSYPYSSDVKGSRHGQMRELRIQHRGDPYRVFYAFDPRRAAILLIGGSKAGNDQFYAKYVPLADRIYDDHLKALKKEQGE</sequence>
<proteinExistence type="predicted"/>